<evidence type="ECO:0000313" key="3">
    <source>
        <dbReference type="Proteomes" id="UP000187209"/>
    </source>
</evidence>
<keyword evidence="1" id="KW-0175">Coiled coil</keyword>
<evidence type="ECO:0000313" key="2">
    <source>
        <dbReference type="EMBL" id="OMJ83563.1"/>
    </source>
</evidence>
<comment type="caution">
    <text evidence="2">The sequence shown here is derived from an EMBL/GenBank/DDBJ whole genome shotgun (WGS) entry which is preliminary data.</text>
</comment>
<dbReference type="EMBL" id="MPUH01000299">
    <property type="protein sequence ID" value="OMJ83563.1"/>
    <property type="molecule type" value="Genomic_DNA"/>
</dbReference>
<accession>A0A1R2C3G3</accession>
<name>A0A1R2C3G3_9CILI</name>
<evidence type="ECO:0000256" key="1">
    <source>
        <dbReference type="SAM" id="Coils"/>
    </source>
</evidence>
<gene>
    <name evidence="2" type="ORF">SteCoe_15471</name>
</gene>
<sequence length="556" mass="65272">MEEPNDNTYSIEQTKLLKQMLTPVMSLLQDFRELKVRNRLSPDSNISILSLLTSSIKEDIMKELKKLKSSAKNSIYNVEQNTNNKFKDVYSQIDDVQKNLLNFDALTTQINDSISNVRGHLNTFYDKFDAFKSEIDDRALITEVSEIRLQCKQYALKQNLDDLKLEVFDKATKAYVESIDTRLNHLDTCMGNYIDKNHIEEIKTELKIQAEAYVNFNCLLREEFLSFKDQYASFKLKSEDEIKRLTHKIDIANKQLKESINEVATRLSKSPWKREIEKLDHSISLCAKSSELKQHEENTYPLLNNFSVQVKNCVEKIAKFENIVMRYDEILLDKASKDDIKFLKNQLPLYVTINEFKDENNKIEHKFIWIQDKIETQYSNIKILDTSTHNLSLKYDQLKKEQKEVSDFATSIEKLKETTKEKADKIDIHKLIDTMSTKVQFEELLNKIDIMHKQLELGIILNHTLCRTMLNNGEESSNLFIQRKDIYRKLNGLVNWVTGEEHRIKSLVPSRATPVLKNELYLFKEDSFKNLNKTTYNMRNNTARIKIKPKRFTPLF</sequence>
<proteinExistence type="predicted"/>
<organism evidence="2 3">
    <name type="scientific">Stentor coeruleus</name>
    <dbReference type="NCBI Taxonomy" id="5963"/>
    <lineage>
        <taxon>Eukaryota</taxon>
        <taxon>Sar</taxon>
        <taxon>Alveolata</taxon>
        <taxon>Ciliophora</taxon>
        <taxon>Postciliodesmatophora</taxon>
        <taxon>Heterotrichea</taxon>
        <taxon>Heterotrichida</taxon>
        <taxon>Stentoridae</taxon>
        <taxon>Stentor</taxon>
    </lineage>
</organism>
<dbReference type="OrthoDB" id="321127at2759"/>
<protein>
    <submittedName>
        <fullName evidence="2">Uncharacterized protein</fullName>
    </submittedName>
</protein>
<feature type="coiled-coil region" evidence="1">
    <location>
        <begin position="235"/>
        <end position="262"/>
    </location>
</feature>
<dbReference type="Proteomes" id="UP000187209">
    <property type="component" value="Unassembled WGS sequence"/>
</dbReference>
<keyword evidence="3" id="KW-1185">Reference proteome</keyword>
<reference evidence="2 3" key="1">
    <citation type="submission" date="2016-11" db="EMBL/GenBank/DDBJ databases">
        <title>The macronuclear genome of Stentor coeruleus: a giant cell with tiny introns.</title>
        <authorList>
            <person name="Slabodnick M."/>
            <person name="Ruby J.G."/>
            <person name="Reiff S.B."/>
            <person name="Swart E.C."/>
            <person name="Gosai S."/>
            <person name="Prabakaran S."/>
            <person name="Witkowska E."/>
            <person name="Larue G.E."/>
            <person name="Fisher S."/>
            <person name="Freeman R.M."/>
            <person name="Gunawardena J."/>
            <person name="Chu W."/>
            <person name="Stover N.A."/>
            <person name="Gregory B.D."/>
            <person name="Nowacki M."/>
            <person name="Derisi J."/>
            <person name="Roy S.W."/>
            <person name="Marshall W.F."/>
            <person name="Sood P."/>
        </authorList>
    </citation>
    <scope>NUCLEOTIDE SEQUENCE [LARGE SCALE GENOMIC DNA]</scope>
    <source>
        <strain evidence="2">WM001</strain>
    </source>
</reference>
<dbReference type="AlphaFoldDB" id="A0A1R2C3G3"/>